<dbReference type="SUPFAM" id="SSF51338">
    <property type="entry name" value="Composite domain of metallo-dependent hydrolases"/>
    <property type="match status" value="1"/>
</dbReference>
<dbReference type="InterPro" id="IPR011059">
    <property type="entry name" value="Metal-dep_hydrolase_composite"/>
</dbReference>
<name>A0A382Y5N2_9ZZZZ</name>
<dbReference type="EMBL" id="UINC01173165">
    <property type="protein sequence ID" value="SVD78616.1"/>
    <property type="molecule type" value="Genomic_DNA"/>
</dbReference>
<dbReference type="PANTHER" id="PTHR11647:SF1">
    <property type="entry name" value="COLLAPSIN RESPONSE MEDIATOR PROTEIN"/>
    <property type="match status" value="1"/>
</dbReference>
<feature type="domain" description="Amidohydrolase 3" evidence="1">
    <location>
        <begin position="47"/>
        <end position="212"/>
    </location>
</feature>
<reference evidence="2" key="1">
    <citation type="submission" date="2018-05" db="EMBL/GenBank/DDBJ databases">
        <authorList>
            <person name="Lanie J.A."/>
            <person name="Ng W.-L."/>
            <person name="Kazmierczak K.M."/>
            <person name="Andrzejewski T.M."/>
            <person name="Davidsen T.M."/>
            <person name="Wayne K.J."/>
            <person name="Tettelin H."/>
            <person name="Glass J.I."/>
            <person name="Rusch D."/>
            <person name="Podicherti R."/>
            <person name="Tsui H.-C.T."/>
            <person name="Winkler M.E."/>
        </authorList>
    </citation>
    <scope>NUCLEOTIDE SEQUENCE</scope>
</reference>
<dbReference type="InterPro" id="IPR013108">
    <property type="entry name" value="Amidohydro_3"/>
</dbReference>
<feature type="non-terminal residue" evidence="2">
    <location>
        <position position="239"/>
    </location>
</feature>
<dbReference type="SUPFAM" id="SSF51556">
    <property type="entry name" value="Metallo-dependent hydrolases"/>
    <property type="match status" value="1"/>
</dbReference>
<accession>A0A382Y5N2</accession>
<dbReference type="GO" id="GO:0016812">
    <property type="term" value="F:hydrolase activity, acting on carbon-nitrogen (but not peptide) bonds, in cyclic amides"/>
    <property type="evidence" value="ECO:0007669"/>
    <property type="project" value="TreeGrafter"/>
</dbReference>
<evidence type="ECO:0000313" key="2">
    <source>
        <dbReference type="EMBL" id="SVD78616.1"/>
    </source>
</evidence>
<evidence type="ECO:0000259" key="1">
    <source>
        <dbReference type="Pfam" id="PF07969"/>
    </source>
</evidence>
<dbReference type="InterPro" id="IPR032466">
    <property type="entry name" value="Metal_Hydrolase"/>
</dbReference>
<dbReference type="InterPro" id="IPR050378">
    <property type="entry name" value="Metallo-dep_Hydrolases_sf"/>
</dbReference>
<sequence length="239" mass="25306">MAIYDVAIRGGRVVDGAGNPWFYSDIGVRHGKIARIGSISASDADNVIDAGGLVVCPGFIDLHTHSDVTVLADGDAQSKVRQGVTLDVIGESNSVGPVVGPAADEYREEQRLRSGVDVTWTDFTGYFQQLIRQGTSINIASSVAPQQIRRAVVGFDDRAAGPDELQQMNSLVVQAMEQGAVGLSAAWHSGGPEYVDELIEMAVVANQHGGYYGTHVGSEGFDIGTELDKTFQIARASGI</sequence>
<protein>
    <recommendedName>
        <fullName evidence="1">Amidohydrolase 3 domain-containing protein</fullName>
    </recommendedName>
</protein>
<dbReference type="Pfam" id="PF07969">
    <property type="entry name" value="Amidohydro_3"/>
    <property type="match status" value="1"/>
</dbReference>
<dbReference type="AlphaFoldDB" id="A0A382Y5N2"/>
<proteinExistence type="predicted"/>
<organism evidence="2">
    <name type="scientific">marine metagenome</name>
    <dbReference type="NCBI Taxonomy" id="408172"/>
    <lineage>
        <taxon>unclassified sequences</taxon>
        <taxon>metagenomes</taxon>
        <taxon>ecological metagenomes</taxon>
    </lineage>
</organism>
<dbReference type="Gene3D" id="3.20.20.140">
    <property type="entry name" value="Metal-dependent hydrolases"/>
    <property type="match status" value="1"/>
</dbReference>
<dbReference type="GO" id="GO:0005829">
    <property type="term" value="C:cytosol"/>
    <property type="evidence" value="ECO:0007669"/>
    <property type="project" value="TreeGrafter"/>
</dbReference>
<dbReference type="PANTHER" id="PTHR11647">
    <property type="entry name" value="HYDRANTOINASE/DIHYDROPYRIMIDINASE FAMILY MEMBER"/>
    <property type="match status" value="1"/>
</dbReference>
<gene>
    <name evidence="2" type="ORF">METZ01_LOCUS431470</name>
</gene>